<dbReference type="Proteomes" id="UP000199555">
    <property type="component" value="Unassembled WGS sequence"/>
</dbReference>
<reference evidence="4" key="1">
    <citation type="submission" date="2016-10" db="EMBL/GenBank/DDBJ databases">
        <authorList>
            <person name="Varghese N."/>
            <person name="Submissions S."/>
        </authorList>
    </citation>
    <scope>NUCLEOTIDE SEQUENCE [LARGE SCALE GENOMIC DNA]</scope>
    <source>
        <strain evidence="4">CGMCC 1.7655</strain>
    </source>
</reference>
<dbReference type="RefSeq" id="WP_090756298.1">
    <property type="nucleotide sequence ID" value="NZ_FNGE01000010.1"/>
</dbReference>
<evidence type="ECO:0000313" key="4">
    <source>
        <dbReference type="Proteomes" id="UP000199555"/>
    </source>
</evidence>
<evidence type="ECO:0000259" key="2">
    <source>
        <dbReference type="Pfam" id="PF01321"/>
    </source>
</evidence>
<dbReference type="InterPro" id="IPR050659">
    <property type="entry name" value="Peptidase_M24B"/>
</dbReference>
<dbReference type="InterPro" id="IPR029149">
    <property type="entry name" value="Creatin/AminoP/Spt16_N"/>
</dbReference>
<dbReference type="InterPro" id="IPR036005">
    <property type="entry name" value="Creatinase/aminopeptidase-like"/>
</dbReference>
<accession>A0A1G9JYS9</accession>
<dbReference type="OrthoDB" id="9803194at2"/>
<dbReference type="EMBL" id="FNGE01000010">
    <property type="protein sequence ID" value="SDL42386.1"/>
    <property type="molecule type" value="Genomic_DNA"/>
</dbReference>
<organism evidence="3 4">
    <name type="scientific">Paracoccus chinensis</name>
    <dbReference type="NCBI Taxonomy" id="525640"/>
    <lineage>
        <taxon>Bacteria</taxon>
        <taxon>Pseudomonadati</taxon>
        <taxon>Pseudomonadota</taxon>
        <taxon>Alphaproteobacteria</taxon>
        <taxon>Rhodobacterales</taxon>
        <taxon>Paracoccaceae</taxon>
        <taxon>Paracoccus</taxon>
    </lineage>
</organism>
<dbReference type="InterPro" id="IPR000587">
    <property type="entry name" value="Creatinase_N"/>
</dbReference>
<dbReference type="InterPro" id="IPR000994">
    <property type="entry name" value="Pept_M24"/>
</dbReference>
<dbReference type="Pfam" id="PF01321">
    <property type="entry name" value="Creatinase_N"/>
    <property type="match status" value="1"/>
</dbReference>
<name>A0A1G9JYS9_9RHOB</name>
<dbReference type="Gene3D" id="3.40.350.10">
    <property type="entry name" value="Creatinase/prolidase N-terminal domain"/>
    <property type="match status" value="1"/>
</dbReference>
<dbReference type="STRING" id="525640.SAMN04487971_11091"/>
<dbReference type="AlphaFoldDB" id="A0A1G9JYS9"/>
<gene>
    <name evidence="3" type="ORF">SAMN04487971_11091</name>
</gene>
<dbReference type="SUPFAM" id="SSF53092">
    <property type="entry name" value="Creatinase/prolidase N-terminal domain"/>
    <property type="match status" value="1"/>
</dbReference>
<keyword evidence="4" id="KW-1185">Reference proteome</keyword>
<dbReference type="PANTHER" id="PTHR46112:SF2">
    <property type="entry name" value="XAA-PRO AMINOPEPTIDASE P-RELATED"/>
    <property type="match status" value="1"/>
</dbReference>
<sequence>MQRERLQNYIGNGTPVQPTFSPSEMQRRLDAIRKVMAAQNVDAALFTSYHNINYYSDFLYCQFGRRYGLLVDHDIVTSISAGIDGGQPWRRTFGGRNVTYTDWQKDNYFHAIRQLTAGVRRLGIEFDHVNIDLLNLLKSEFPGIEFVDIAQPAMQLRMIKSAEEIDHIEKMTRIADIGGEAVFEAIGVGVPEHEVALHSTATMVREIARVWPHAELMDTWTWFQSGINTDGAHNPVTSRRIERGDILSLNCFPMVAGYYVALERTLFAETASDEHLRLWEFNCRVHDRGKELLVPGNSCADIARELNELYSSENLLQYRSFGYGHSFGVLCHYYGREAGLELREDCDTVLEPGMVVSMEPMITIPHHLPGAGGYREHDILVITETGNRNITGFPYGPEHLIVGAKGKLFPAAQPVLAGAVSAV</sequence>
<proteinExistence type="predicted"/>
<feature type="domain" description="Creatinase N-terminal" evidence="2">
    <location>
        <begin position="28"/>
        <end position="159"/>
    </location>
</feature>
<dbReference type="Pfam" id="PF00557">
    <property type="entry name" value="Peptidase_M24"/>
    <property type="match status" value="1"/>
</dbReference>
<dbReference type="PANTHER" id="PTHR46112">
    <property type="entry name" value="AMINOPEPTIDASE"/>
    <property type="match status" value="1"/>
</dbReference>
<protein>
    <submittedName>
        <fullName evidence="3">Creatinase</fullName>
    </submittedName>
</protein>
<evidence type="ECO:0000313" key="3">
    <source>
        <dbReference type="EMBL" id="SDL42386.1"/>
    </source>
</evidence>
<dbReference type="Gene3D" id="3.90.230.10">
    <property type="entry name" value="Creatinase/methionine aminopeptidase superfamily"/>
    <property type="match status" value="1"/>
</dbReference>
<evidence type="ECO:0000259" key="1">
    <source>
        <dbReference type="Pfam" id="PF00557"/>
    </source>
</evidence>
<feature type="domain" description="Peptidase M24" evidence="1">
    <location>
        <begin position="167"/>
        <end position="384"/>
    </location>
</feature>
<dbReference type="SUPFAM" id="SSF55920">
    <property type="entry name" value="Creatinase/aminopeptidase"/>
    <property type="match status" value="1"/>
</dbReference>